<keyword evidence="8" id="KW-0249">Electron transport</keyword>
<dbReference type="GO" id="GO:0009055">
    <property type="term" value="F:electron transfer activity"/>
    <property type="evidence" value="ECO:0007669"/>
    <property type="project" value="InterPro"/>
</dbReference>
<name>A0A4R1K7M8_9BACT</name>
<feature type="binding site" description="covalent" evidence="11">
    <location>
        <position position="227"/>
    </location>
    <ligand>
        <name>heme c</name>
        <dbReference type="ChEBI" id="CHEBI:61717"/>
        <label>2</label>
    </ligand>
</feature>
<evidence type="ECO:0000256" key="10">
    <source>
        <dbReference type="ARBA" id="ARBA00023004"/>
    </source>
</evidence>
<dbReference type="PIRSF" id="PIRSF000294">
    <property type="entry name" value="Cytochrome-c_peroxidase"/>
    <property type="match status" value="1"/>
</dbReference>
<sequence length="353" mass="38200">MKVLHKSKWADLLAVASFFALFLTFGTASADALQKEAQSLFKPIPAKAPAIKGNPATPEKVELGKMLFFEPRISKSGFISCNSCHNVGMGGVDYQPTSTGHGWKQGPRNAPTVLNSVFNVAQFWDGRAKDLAEQAKGPVQAGVEMNNTPANVVITLKSMPEYVDLFKKSFPGEKDPVTFDNMAKAIEVFEATLITPDSKFDQYLKGNTKALTKVESEGLKLFIDNGCAGCHSGVNVGGDDYYTMGVVERPADSIMKGDKGRFAVTNAKADEFSFKSPTLRNIELTGPYFHSGSVYSLKEAISIMNVAQLGSKLSTTDIEKVEAFLKTLTGKQPKVVYPILPAPTDLTLKPALD</sequence>
<dbReference type="GO" id="GO:0042597">
    <property type="term" value="C:periplasmic space"/>
    <property type="evidence" value="ECO:0007669"/>
    <property type="project" value="UniProtKB-SubCell"/>
</dbReference>
<keyword evidence="5 12" id="KW-0479">Metal-binding</keyword>
<comment type="cofactor">
    <cofactor evidence="11">
        <name>heme</name>
        <dbReference type="ChEBI" id="CHEBI:30413"/>
    </cofactor>
    <text evidence="11">Binds 2 heme groups.</text>
</comment>
<dbReference type="InterPro" id="IPR009056">
    <property type="entry name" value="Cyt_c-like_dom"/>
</dbReference>
<dbReference type="EMBL" id="SMGG01000005">
    <property type="protein sequence ID" value="TCK59803.1"/>
    <property type="molecule type" value="Genomic_DNA"/>
</dbReference>
<dbReference type="OrthoDB" id="9772811at2"/>
<keyword evidence="3 15" id="KW-0575">Peroxidase</keyword>
<evidence type="ECO:0000256" key="5">
    <source>
        <dbReference type="ARBA" id="ARBA00022723"/>
    </source>
</evidence>
<evidence type="ECO:0000256" key="9">
    <source>
        <dbReference type="ARBA" id="ARBA00023002"/>
    </source>
</evidence>
<dbReference type="Proteomes" id="UP000294614">
    <property type="component" value="Unassembled WGS sequence"/>
</dbReference>
<dbReference type="GO" id="GO:0046872">
    <property type="term" value="F:metal ion binding"/>
    <property type="evidence" value="ECO:0007669"/>
    <property type="project" value="UniProtKB-KW"/>
</dbReference>
<dbReference type="Gene3D" id="1.10.760.10">
    <property type="entry name" value="Cytochrome c-like domain"/>
    <property type="match status" value="2"/>
</dbReference>
<feature type="binding site" description="axial binding residue" evidence="12">
    <location>
        <position position="85"/>
    </location>
    <ligand>
        <name>heme c</name>
        <dbReference type="ChEBI" id="CHEBI:61717"/>
        <label>1</label>
    </ligand>
    <ligandPart>
        <name>Fe</name>
        <dbReference type="ChEBI" id="CHEBI:18248"/>
    </ligandPart>
</feature>
<organism evidence="15 16">
    <name type="scientific">Seleniivibrio woodruffii</name>
    <dbReference type="NCBI Taxonomy" id="1078050"/>
    <lineage>
        <taxon>Bacteria</taxon>
        <taxon>Pseudomonadati</taxon>
        <taxon>Deferribacterota</taxon>
        <taxon>Deferribacteres</taxon>
        <taxon>Deferribacterales</taxon>
        <taxon>Geovibrionaceae</taxon>
        <taxon>Seleniivibrio</taxon>
    </lineage>
</organism>
<dbReference type="GO" id="GO:0004130">
    <property type="term" value="F:cytochrome-c peroxidase activity"/>
    <property type="evidence" value="ECO:0007669"/>
    <property type="project" value="TreeGrafter"/>
</dbReference>
<dbReference type="PROSITE" id="PS51007">
    <property type="entry name" value="CYTC"/>
    <property type="match status" value="2"/>
</dbReference>
<dbReference type="AlphaFoldDB" id="A0A4R1K7M8"/>
<accession>A0A4R1K7M8</accession>
<comment type="subcellular location">
    <subcellularLocation>
        <location evidence="1">Periplasm</location>
    </subcellularLocation>
</comment>
<reference evidence="15 16" key="1">
    <citation type="submission" date="2019-03" db="EMBL/GenBank/DDBJ databases">
        <title>Genomic Encyclopedia of Type Strains, Phase IV (KMG-IV): sequencing the most valuable type-strain genomes for metagenomic binning, comparative biology and taxonomic classification.</title>
        <authorList>
            <person name="Goeker M."/>
        </authorList>
    </citation>
    <scope>NUCLEOTIDE SEQUENCE [LARGE SCALE GENOMIC DNA]</scope>
    <source>
        <strain evidence="15 16">DSM 24984</strain>
    </source>
</reference>
<evidence type="ECO:0000256" key="4">
    <source>
        <dbReference type="ARBA" id="ARBA00022617"/>
    </source>
</evidence>
<comment type="caution">
    <text evidence="15">The sequence shown here is derived from an EMBL/GenBank/DDBJ whole genome shotgun (WGS) entry which is preliminary data.</text>
</comment>
<feature type="chain" id="PRO_5020685950" evidence="13">
    <location>
        <begin position="31"/>
        <end position="353"/>
    </location>
</feature>
<evidence type="ECO:0000313" key="15">
    <source>
        <dbReference type="EMBL" id="TCK59803.1"/>
    </source>
</evidence>
<evidence type="ECO:0000313" key="16">
    <source>
        <dbReference type="Proteomes" id="UP000294614"/>
    </source>
</evidence>
<evidence type="ECO:0000256" key="8">
    <source>
        <dbReference type="ARBA" id="ARBA00022982"/>
    </source>
</evidence>
<feature type="binding site" description="axial binding residue" evidence="12">
    <location>
        <position position="304"/>
    </location>
    <ligand>
        <name>heme c</name>
        <dbReference type="ChEBI" id="CHEBI:61717"/>
        <label>2</label>
    </ligand>
    <ligandPart>
        <name>Fe</name>
        <dbReference type="ChEBI" id="CHEBI:18248"/>
    </ligandPart>
</feature>
<evidence type="ECO:0000259" key="14">
    <source>
        <dbReference type="PROSITE" id="PS51007"/>
    </source>
</evidence>
<keyword evidence="16" id="KW-1185">Reference proteome</keyword>
<evidence type="ECO:0000256" key="12">
    <source>
        <dbReference type="PIRSR" id="PIRSR000294-2"/>
    </source>
</evidence>
<feature type="binding site" description="axial binding residue" evidence="12">
    <location>
        <position position="101"/>
    </location>
    <ligand>
        <name>heme c</name>
        <dbReference type="ChEBI" id="CHEBI:61717"/>
        <label>1</label>
    </ligand>
    <ligandPart>
        <name>Fe</name>
        <dbReference type="ChEBI" id="CHEBI:18248"/>
    </ligandPart>
</feature>
<protein>
    <submittedName>
        <fullName evidence="15">Cytochrome c peroxidase</fullName>
    </submittedName>
</protein>
<evidence type="ECO:0000256" key="11">
    <source>
        <dbReference type="PIRSR" id="PIRSR000294-1"/>
    </source>
</evidence>
<dbReference type="PANTHER" id="PTHR30600:SF7">
    <property type="entry name" value="CYTOCHROME C PEROXIDASE-RELATED"/>
    <property type="match status" value="1"/>
</dbReference>
<evidence type="ECO:0000256" key="1">
    <source>
        <dbReference type="ARBA" id="ARBA00004418"/>
    </source>
</evidence>
<feature type="binding site" description="covalent" evidence="11">
    <location>
        <position position="84"/>
    </location>
    <ligand>
        <name>heme c</name>
        <dbReference type="ChEBI" id="CHEBI:61717"/>
        <label>1</label>
    </ligand>
</feature>
<keyword evidence="10 12" id="KW-0408">Iron</keyword>
<gene>
    <name evidence="15" type="ORF">C8D98_1970</name>
</gene>
<evidence type="ECO:0000256" key="13">
    <source>
        <dbReference type="SAM" id="SignalP"/>
    </source>
</evidence>
<keyword evidence="4 11" id="KW-0349">Heme</keyword>
<dbReference type="FunFam" id="1.10.760.10:FF:000004">
    <property type="entry name" value="Cytochrome c peroxidase"/>
    <property type="match status" value="1"/>
</dbReference>
<dbReference type="Pfam" id="PF00034">
    <property type="entry name" value="Cytochrom_C"/>
    <property type="match status" value="1"/>
</dbReference>
<evidence type="ECO:0000256" key="2">
    <source>
        <dbReference type="ARBA" id="ARBA00022448"/>
    </source>
</evidence>
<dbReference type="PANTHER" id="PTHR30600">
    <property type="entry name" value="CYTOCHROME C PEROXIDASE-RELATED"/>
    <property type="match status" value="1"/>
</dbReference>
<dbReference type="InterPro" id="IPR051395">
    <property type="entry name" value="Cytochrome_c_Peroxidase/MauG"/>
</dbReference>
<evidence type="ECO:0000256" key="6">
    <source>
        <dbReference type="ARBA" id="ARBA00022729"/>
    </source>
</evidence>
<dbReference type="RefSeq" id="WP_132873962.1">
    <property type="nucleotide sequence ID" value="NZ_SMGG01000005.1"/>
</dbReference>
<evidence type="ECO:0000256" key="3">
    <source>
        <dbReference type="ARBA" id="ARBA00022559"/>
    </source>
</evidence>
<dbReference type="InterPro" id="IPR004852">
    <property type="entry name" value="Di-haem_cyt_c_peroxidsae"/>
</dbReference>
<feature type="domain" description="Cytochrome c" evidence="14">
    <location>
        <begin position="59"/>
        <end position="190"/>
    </location>
</feature>
<feature type="binding site" description="covalent" evidence="11">
    <location>
        <position position="230"/>
    </location>
    <ligand>
        <name>heme c</name>
        <dbReference type="ChEBI" id="CHEBI:61717"/>
        <label>2</label>
    </ligand>
</feature>
<dbReference type="InterPro" id="IPR036909">
    <property type="entry name" value="Cyt_c-like_dom_sf"/>
</dbReference>
<keyword evidence="9" id="KW-0560">Oxidoreductase</keyword>
<dbReference type="SUPFAM" id="SSF46626">
    <property type="entry name" value="Cytochrome c"/>
    <property type="match status" value="2"/>
</dbReference>
<dbReference type="Pfam" id="PF03150">
    <property type="entry name" value="CCP_MauG"/>
    <property type="match status" value="1"/>
</dbReference>
<keyword evidence="7" id="KW-0574">Periplasm</keyword>
<feature type="signal peptide" evidence="13">
    <location>
        <begin position="1"/>
        <end position="30"/>
    </location>
</feature>
<keyword evidence="2" id="KW-0813">Transport</keyword>
<dbReference type="GO" id="GO:0020037">
    <property type="term" value="F:heme binding"/>
    <property type="evidence" value="ECO:0007669"/>
    <property type="project" value="InterPro"/>
</dbReference>
<evidence type="ECO:0000256" key="7">
    <source>
        <dbReference type="ARBA" id="ARBA00022764"/>
    </source>
</evidence>
<dbReference type="InterPro" id="IPR026259">
    <property type="entry name" value="MauG/Cytc_peroxidase"/>
</dbReference>
<feature type="binding site" description="axial binding residue" evidence="12">
    <location>
        <position position="231"/>
    </location>
    <ligand>
        <name>heme c</name>
        <dbReference type="ChEBI" id="CHEBI:61717"/>
        <label>2</label>
    </ligand>
    <ligandPart>
        <name>Fe</name>
        <dbReference type="ChEBI" id="CHEBI:18248"/>
    </ligandPart>
</feature>
<feature type="binding site" description="covalent" evidence="11">
    <location>
        <position position="81"/>
    </location>
    <ligand>
        <name>heme c</name>
        <dbReference type="ChEBI" id="CHEBI:61717"/>
        <label>1</label>
    </ligand>
</feature>
<comment type="PTM">
    <text evidence="11">Binds 2 heme groups per subunit.</text>
</comment>
<feature type="domain" description="Cytochrome c" evidence="14">
    <location>
        <begin position="213"/>
        <end position="329"/>
    </location>
</feature>
<proteinExistence type="predicted"/>
<keyword evidence="6 13" id="KW-0732">Signal</keyword>